<dbReference type="CDD" id="cd12173">
    <property type="entry name" value="PGDH_4"/>
    <property type="match status" value="1"/>
</dbReference>
<dbReference type="AlphaFoldDB" id="A0A3S2W6I7"/>
<dbReference type="Proteomes" id="UP000287447">
    <property type="component" value="Unassembled WGS sequence"/>
</dbReference>
<dbReference type="SUPFAM" id="SSF51735">
    <property type="entry name" value="NAD(P)-binding Rossmann-fold domains"/>
    <property type="match status" value="1"/>
</dbReference>
<dbReference type="OrthoDB" id="9793626at2"/>
<proteinExistence type="inferred from homology"/>
<evidence type="ECO:0000256" key="4">
    <source>
        <dbReference type="ARBA" id="ARBA00023027"/>
    </source>
</evidence>
<comment type="similarity">
    <text evidence="1 5">Belongs to the D-isomer specific 2-hydroxyacid dehydrogenase family.</text>
</comment>
<dbReference type="EMBL" id="SADE01000001">
    <property type="protein sequence ID" value="RVU38432.1"/>
    <property type="molecule type" value="Genomic_DNA"/>
</dbReference>
<protein>
    <submittedName>
        <fullName evidence="8">Hydroxyacid dehydrogenase</fullName>
    </submittedName>
</protein>
<dbReference type="GO" id="GO:0016616">
    <property type="term" value="F:oxidoreductase activity, acting on the CH-OH group of donors, NAD or NADP as acceptor"/>
    <property type="evidence" value="ECO:0007669"/>
    <property type="project" value="InterPro"/>
</dbReference>
<dbReference type="GO" id="GO:0008652">
    <property type="term" value="P:amino acid biosynthetic process"/>
    <property type="evidence" value="ECO:0007669"/>
    <property type="project" value="UniProtKB-KW"/>
</dbReference>
<evidence type="ECO:0000259" key="6">
    <source>
        <dbReference type="Pfam" id="PF00389"/>
    </source>
</evidence>
<keyword evidence="4" id="KW-0520">NAD</keyword>
<dbReference type="RefSeq" id="WP_127763803.1">
    <property type="nucleotide sequence ID" value="NZ_SADE01000001.1"/>
</dbReference>
<reference evidence="9" key="1">
    <citation type="submission" date="2019-01" db="EMBL/GenBank/DDBJ databases">
        <title>Gri0909 isolated from a small marine red alga.</title>
        <authorList>
            <person name="Kim J."/>
            <person name="Jeong S.E."/>
            <person name="Jeon C.O."/>
        </authorList>
    </citation>
    <scope>NUCLEOTIDE SEQUENCE [LARGE SCALE GENOMIC DNA]</scope>
    <source>
        <strain evidence="9">Gri0909</strain>
    </source>
</reference>
<comment type="caution">
    <text evidence="8">The sequence shown here is derived from an EMBL/GenBank/DDBJ whole genome shotgun (WGS) entry which is preliminary data.</text>
</comment>
<dbReference type="Pfam" id="PF02826">
    <property type="entry name" value="2-Hacid_dh_C"/>
    <property type="match status" value="1"/>
</dbReference>
<dbReference type="Gene3D" id="3.40.50.720">
    <property type="entry name" value="NAD(P)-binding Rossmann-like Domain"/>
    <property type="match status" value="2"/>
</dbReference>
<evidence type="ECO:0000259" key="7">
    <source>
        <dbReference type="Pfam" id="PF02826"/>
    </source>
</evidence>
<evidence type="ECO:0000256" key="2">
    <source>
        <dbReference type="ARBA" id="ARBA00022605"/>
    </source>
</evidence>
<feature type="domain" description="D-isomer specific 2-hydroxyacid dehydrogenase catalytic" evidence="6">
    <location>
        <begin position="8"/>
        <end position="315"/>
    </location>
</feature>
<dbReference type="PANTHER" id="PTHR42789:SF1">
    <property type="entry name" value="D-ISOMER SPECIFIC 2-HYDROXYACID DEHYDROGENASE FAMILY PROTEIN (AFU_ORTHOLOGUE AFUA_6G10090)"/>
    <property type="match status" value="1"/>
</dbReference>
<dbReference type="InterPro" id="IPR029752">
    <property type="entry name" value="D-isomer_DH_CS1"/>
</dbReference>
<evidence type="ECO:0000256" key="5">
    <source>
        <dbReference type="RuleBase" id="RU003719"/>
    </source>
</evidence>
<name>A0A3S2W6I7_9PROT</name>
<dbReference type="SUPFAM" id="SSF52283">
    <property type="entry name" value="Formate/glycerate dehydrogenase catalytic domain-like"/>
    <property type="match status" value="1"/>
</dbReference>
<organism evidence="8 9">
    <name type="scientific">Hwanghaeella grinnelliae</name>
    <dbReference type="NCBI Taxonomy" id="2500179"/>
    <lineage>
        <taxon>Bacteria</taxon>
        <taxon>Pseudomonadati</taxon>
        <taxon>Pseudomonadota</taxon>
        <taxon>Alphaproteobacteria</taxon>
        <taxon>Rhodospirillales</taxon>
        <taxon>Rhodospirillaceae</taxon>
        <taxon>Hwanghaeella</taxon>
    </lineage>
</organism>
<evidence type="ECO:0000313" key="9">
    <source>
        <dbReference type="Proteomes" id="UP000287447"/>
    </source>
</evidence>
<evidence type="ECO:0000256" key="1">
    <source>
        <dbReference type="ARBA" id="ARBA00005854"/>
    </source>
</evidence>
<gene>
    <name evidence="8" type="ORF">EOI86_03865</name>
</gene>
<dbReference type="PROSITE" id="PS00065">
    <property type="entry name" value="D_2_HYDROXYACID_DH_1"/>
    <property type="match status" value="1"/>
</dbReference>
<dbReference type="InterPro" id="IPR006139">
    <property type="entry name" value="D-isomer_2_OHA_DH_cat_dom"/>
</dbReference>
<dbReference type="GO" id="GO:0051287">
    <property type="term" value="F:NAD binding"/>
    <property type="evidence" value="ECO:0007669"/>
    <property type="project" value="InterPro"/>
</dbReference>
<keyword evidence="3 5" id="KW-0560">Oxidoreductase</keyword>
<keyword evidence="2" id="KW-0028">Amino-acid biosynthesis</keyword>
<dbReference type="InterPro" id="IPR050857">
    <property type="entry name" value="D-2-hydroxyacid_DH"/>
</dbReference>
<feature type="domain" description="D-isomer specific 2-hydroxyacid dehydrogenase NAD-binding" evidence="7">
    <location>
        <begin position="106"/>
        <end position="283"/>
    </location>
</feature>
<accession>A0A3S2W6I7</accession>
<evidence type="ECO:0000313" key="8">
    <source>
        <dbReference type="EMBL" id="RVU38432.1"/>
    </source>
</evidence>
<sequence>MASEKFEVFLIDSIAPEAKAALAETCTVIDKGDPAMDEWPERAHAVITRTSYIKGDMIARSKRLKVVAKHGIGVDHIDIPAATAKGIPVINTPGTNAQSVAELTAMMTIAAARNTRAAEAAMREGDSGDTFNWRGFDITGRRVGIVGLGNVGKRTAPIFLHGFNCPVTAYDPYITDEPFQTLGVKRAQSLDALLSETDILCLHVPLNDETRHMIGAKELALMPEGALVINAARGGIVAEDAWYDALKSRHIYAGATDVFEVEPPDATHPLLSLPNFLATPHIGAATSDSARRSGETVVKLVLEILNGGPARTRVN</sequence>
<keyword evidence="9" id="KW-1185">Reference proteome</keyword>
<dbReference type="InterPro" id="IPR006140">
    <property type="entry name" value="D-isomer_DH_NAD-bd"/>
</dbReference>
<dbReference type="PANTHER" id="PTHR42789">
    <property type="entry name" value="D-ISOMER SPECIFIC 2-HYDROXYACID DEHYDROGENASE FAMILY PROTEIN (AFU_ORTHOLOGUE AFUA_6G10090)"/>
    <property type="match status" value="1"/>
</dbReference>
<dbReference type="InterPro" id="IPR036291">
    <property type="entry name" value="NAD(P)-bd_dom_sf"/>
</dbReference>
<dbReference type="Pfam" id="PF00389">
    <property type="entry name" value="2-Hacid_dh"/>
    <property type="match status" value="1"/>
</dbReference>
<evidence type="ECO:0000256" key="3">
    <source>
        <dbReference type="ARBA" id="ARBA00023002"/>
    </source>
</evidence>